<organism evidence="2 3">
    <name type="scientific">Amycolatopsis thailandensis</name>
    <dbReference type="NCBI Taxonomy" id="589330"/>
    <lineage>
        <taxon>Bacteria</taxon>
        <taxon>Bacillati</taxon>
        <taxon>Actinomycetota</taxon>
        <taxon>Actinomycetes</taxon>
        <taxon>Pseudonocardiales</taxon>
        <taxon>Pseudonocardiaceae</taxon>
        <taxon>Amycolatopsis</taxon>
    </lineage>
</organism>
<protein>
    <recommendedName>
        <fullName evidence="4">YbaB/EbfC family DNA-binding protein</fullName>
    </recommendedName>
</protein>
<dbReference type="InterPro" id="IPR004401">
    <property type="entry name" value="YbaB/EbfC"/>
</dbReference>
<proteinExistence type="predicted"/>
<dbReference type="Pfam" id="PF02575">
    <property type="entry name" value="YbaB_DNA_bd"/>
    <property type="match status" value="1"/>
</dbReference>
<dbReference type="Proteomes" id="UP000215223">
    <property type="component" value="Unassembled WGS sequence"/>
</dbReference>
<dbReference type="Gene3D" id="3.30.1310.10">
    <property type="entry name" value="Nucleoid-associated protein YbaB-like domain"/>
    <property type="match status" value="1"/>
</dbReference>
<dbReference type="RefSeq" id="WP_093935120.1">
    <property type="nucleotide sequence ID" value="NZ_NMQT01000064.1"/>
</dbReference>
<evidence type="ECO:0000313" key="2">
    <source>
        <dbReference type="EMBL" id="OXM55059.1"/>
    </source>
</evidence>
<gene>
    <name evidence="2" type="ORF">CFP71_18520</name>
</gene>
<name>A0A229S8P1_9PSEU</name>
<dbReference type="SUPFAM" id="SSF82607">
    <property type="entry name" value="YbaB-like"/>
    <property type="match status" value="1"/>
</dbReference>
<reference evidence="2 3" key="1">
    <citation type="submission" date="2017-07" db="EMBL/GenBank/DDBJ databases">
        <title>Amycolatopsis thailandensis Genome sequencing and assembly.</title>
        <authorList>
            <person name="Kaur N."/>
            <person name="Mayilraj S."/>
        </authorList>
    </citation>
    <scope>NUCLEOTIDE SEQUENCE [LARGE SCALE GENOMIC DNA]</scope>
    <source>
        <strain evidence="2 3">JCM 16380</strain>
    </source>
</reference>
<dbReference type="InterPro" id="IPR036894">
    <property type="entry name" value="YbaB-like_sf"/>
</dbReference>
<comment type="caution">
    <text evidence="2">The sequence shown here is derived from an EMBL/GenBank/DDBJ whole genome shotgun (WGS) entry which is preliminary data.</text>
</comment>
<feature type="region of interest" description="Disordered" evidence="1">
    <location>
        <begin position="107"/>
        <end position="185"/>
    </location>
</feature>
<sequence length="185" mass="19895">MSNPEQLFADFEAKLADAQRKANQMRTEIEGVSVSERSKDGQISVKVNHAGNLVGLEIGPSVRDNPALAQEILRVVQSAQSKLASAMQTGVPSIAGTETMNELVNQLHNEYPEPEPTGYVEGGHQDVDEDDRFVAADELDAPPPPPAPKPPAPPAPPASPAPPRAARRQQADHEDDYFTGGDFLR</sequence>
<keyword evidence="3" id="KW-1185">Reference proteome</keyword>
<dbReference type="OrthoDB" id="3691355at2"/>
<dbReference type="GO" id="GO:0003677">
    <property type="term" value="F:DNA binding"/>
    <property type="evidence" value="ECO:0007669"/>
    <property type="project" value="InterPro"/>
</dbReference>
<accession>A0A229S8P1</accession>
<dbReference type="EMBL" id="NMQT01000064">
    <property type="protein sequence ID" value="OXM55059.1"/>
    <property type="molecule type" value="Genomic_DNA"/>
</dbReference>
<feature type="compositionally biased region" description="Pro residues" evidence="1">
    <location>
        <begin position="141"/>
        <end position="163"/>
    </location>
</feature>
<evidence type="ECO:0000313" key="3">
    <source>
        <dbReference type="Proteomes" id="UP000215223"/>
    </source>
</evidence>
<evidence type="ECO:0008006" key="4">
    <source>
        <dbReference type="Google" id="ProtNLM"/>
    </source>
</evidence>
<dbReference type="AlphaFoldDB" id="A0A229S8P1"/>
<evidence type="ECO:0000256" key="1">
    <source>
        <dbReference type="SAM" id="MobiDB-lite"/>
    </source>
</evidence>